<evidence type="ECO:0000256" key="8">
    <source>
        <dbReference type="SAM" id="Phobius"/>
    </source>
</evidence>
<dbReference type="InterPro" id="IPR050351">
    <property type="entry name" value="BphY/WalK/GraS-like"/>
</dbReference>
<dbReference type="PROSITE" id="PS50109">
    <property type="entry name" value="HIS_KIN"/>
    <property type="match status" value="1"/>
</dbReference>
<dbReference type="GO" id="GO:0004721">
    <property type="term" value="F:phosphoprotein phosphatase activity"/>
    <property type="evidence" value="ECO:0007669"/>
    <property type="project" value="TreeGrafter"/>
</dbReference>
<dbReference type="PANTHER" id="PTHR45453:SF1">
    <property type="entry name" value="PHOSPHATE REGULON SENSOR PROTEIN PHOR"/>
    <property type="match status" value="1"/>
</dbReference>
<proteinExistence type="predicted"/>
<evidence type="ECO:0000313" key="11">
    <source>
        <dbReference type="Proteomes" id="UP000198948"/>
    </source>
</evidence>
<dbReference type="InterPro" id="IPR004358">
    <property type="entry name" value="Sig_transdc_His_kin-like_C"/>
</dbReference>
<keyword evidence="4" id="KW-0597">Phosphoprotein</keyword>
<name>A0A1H9PZA1_9LACT</name>
<dbReference type="CDD" id="cd00082">
    <property type="entry name" value="HisKA"/>
    <property type="match status" value="1"/>
</dbReference>
<dbReference type="SUPFAM" id="SSF55874">
    <property type="entry name" value="ATPase domain of HSP90 chaperone/DNA topoisomerase II/histidine kinase"/>
    <property type="match status" value="1"/>
</dbReference>
<evidence type="ECO:0000256" key="6">
    <source>
        <dbReference type="ARBA" id="ARBA00022777"/>
    </source>
</evidence>
<dbReference type="Pfam" id="PF00512">
    <property type="entry name" value="HisKA"/>
    <property type="match status" value="1"/>
</dbReference>
<feature type="transmembrane region" description="Helical" evidence="8">
    <location>
        <begin position="7"/>
        <end position="26"/>
    </location>
</feature>
<dbReference type="SMART" id="SM00388">
    <property type="entry name" value="HisKA"/>
    <property type="match status" value="1"/>
</dbReference>
<keyword evidence="8" id="KW-1133">Transmembrane helix</keyword>
<dbReference type="Gene3D" id="3.30.565.10">
    <property type="entry name" value="Histidine kinase-like ATPase, C-terminal domain"/>
    <property type="match status" value="1"/>
</dbReference>
<comment type="catalytic activity">
    <reaction evidence="1">
        <text>ATP + protein L-histidine = ADP + protein N-phospho-L-histidine.</text>
        <dbReference type="EC" id="2.7.13.3"/>
    </reaction>
</comment>
<organism evidence="10 11">
    <name type="scientific">Isobaculum melis</name>
    <dbReference type="NCBI Taxonomy" id="142588"/>
    <lineage>
        <taxon>Bacteria</taxon>
        <taxon>Bacillati</taxon>
        <taxon>Bacillota</taxon>
        <taxon>Bacilli</taxon>
        <taxon>Lactobacillales</taxon>
        <taxon>Carnobacteriaceae</taxon>
        <taxon>Isobaculum</taxon>
    </lineage>
</organism>
<dbReference type="GO" id="GO:0016036">
    <property type="term" value="P:cellular response to phosphate starvation"/>
    <property type="evidence" value="ECO:0007669"/>
    <property type="project" value="TreeGrafter"/>
</dbReference>
<keyword evidence="6 10" id="KW-0418">Kinase</keyword>
<gene>
    <name evidence="10" type="ORF">SAMN04488559_101253</name>
</gene>
<sequence length="335" mass="38121">MLKNKEVKRWLLMSLVVVGISTYLIYSISPQAALYTFCAEGVLIGLYYMETKQRYRKINQLSLHLMDMFAGKSALDISDNQEGELSLLKNDIYKITLMLREKTELLQKDKIYLADTLSDISHQLKTPLTAMFMMTDLLSDPQLPVAKRVEFIEHIRQQLERIEWLVGSLLKMSKIDAKAVVFKKEPILMKDLIEQALNPLLVPIDMKEVAIQFTGDDTIFWHGDKHWTVEALVNVLKNAIEHVSQKGHVSIQCTKNPLHIELIIADDGEGIPANDIPHLFERFYRGENAKPDSVGIGLAMSKSILQHQQATIEVTSEIGKGTTFLIKFYLPHVSD</sequence>
<keyword evidence="7" id="KW-0902">Two-component regulatory system</keyword>
<dbReference type="STRING" id="142588.SAMN04488559_101253"/>
<dbReference type="PRINTS" id="PR00344">
    <property type="entry name" value="BCTRLSENSOR"/>
</dbReference>
<keyword evidence="8" id="KW-0472">Membrane</keyword>
<evidence type="ECO:0000256" key="7">
    <source>
        <dbReference type="ARBA" id="ARBA00023012"/>
    </source>
</evidence>
<evidence type="ECO:0000313" key="10">
    <source>
        <dbReference type="EMBL" id="SER53561.1"/>
    </source>
</evidence>
<dbReference type="InterPro" id="IPR036097">
    <property type="entry name" value="HisK_dim/P_sf"/>
</dbReference>
<feature type="domain" description="Histidine kinase" evidence="9">
    <location>
        <begin position="119"/>
        <end position="332"/>
    </location>
</feature>
<evidence type="ECO:0000256" key="5">
    <source>
        <dbReference type="ARBA" id="ARBA00022679"/>
    </source>
</evidence>
<evidence type="ECO:0000256" key="3">
    <source>
        <dbReference type="ARBA" id="ARBA00012438"/>
    </source>
</evidence>
<dbReference type="RefSeq" id="WP_092649443.1">
    <property type="nucleotide sequence ID" value="NZ_FOHA01000001.1"/>
</dbReference>
<evidence type="ECO:0000256" key="1">
    <source>
        <dbReference type="ARBA" id="ARBA00000085"/>
    </source>
</evidence>
<dbReference type="CDD" id="cd00075">
    <property type="entry name" value="HATPase"/>
    <property type="match status" value="1"/>
</dbReference>
<reference evidence="10 11" key="1">
    <citation type="submission" date="2016-10" db="EMBL/GenBank/DDBJ databases">
        <authorList>
            <person name="de Groot N.N."/>
        </authorList>
    </citation>
    <scope>NUCLEOTIDE SEQUENCE [LARGE SCALE GENOMIC DNA]</scope>
    <source>
        <strain evidence="10 11">DSM 13760</strain>
    </source>
</reference>
<protein>
    <recommendedName>
        <fullName evidence="3">histidine kinase</fullName>
        <ecNumber evidence="3">2.7.13.3</ecNumber>
    </recommendedName>
</protein>
<evidence type="ECO:0000256" key="2">
    <source>
        <dbReference type="ARBA" id="ARBA00004370"/>
    </source>
</evidence>
<evidence type="ECO:0000256" key="4">
    <source>
        <dbReference type="ARBA" id="ARBA00022553"/>
    </source>
</evidence>
<dbReference type="AlphaFoldDB" id="A0A1H9PZA1"/>
<dbReference type="InterPro" id="IPR036890">
    <property type="entry name" value="HATPase_C_sf"/>
</dbReference>
<dbReference type="OrthoDB" id="9773956at2"/>
<dbReference type="GO" id="GO:0000155">
    <property type="term" value="F:phosphorelay sensor kinase activity"/>
    <property type="evidence" value="ECO:0007669"/>
    <property type="project" value="InterPro"/>
</dbReference>
<keyword evidence="8" id="KW-0812">Transmembrane</keyword>
<dbReference type="EMBL" id="FOHA01000001">
    <property type="protein sequence ID" value="SER53561.1"/>
    <property type="molecule type" value="Genomic_DNA"/>
</dbReference>
<dbReference type="Proteomes" id="UP000198948">
    <property type="component" value="Unassembled WGS sequence"/>
</dbReference>
<evidence type="ECO:0000259" key="9">
    <source>
        <dbReference type="PROSITE" id="PS50109"/>
    </source>
</evidence>
<dbReference type="InterPro" id="IPR003661">
    <property type="entry name" value="HisK_dim/P_dom"/>
</dbReference>
<comment type="subcellular location">
    <subcellularLocation>
        <location evidence="2">Membrane</location>
    </subcellularLocation>
</comment>
<dbReference type="Gene3D" id="1.10.287.130">
    <property type="match status" value="1"/>
</dbReference>
<dbReference type="Pfam" id="PF02518">
    <property type="entry name" value="HATPase_c"/>
    <property type="match status" value="1"/>
</dbReference>
<dbReference type="GO" id="GO:0005886">
    <property type="term" value="C:plasma membrane"/>
    <property type="evidence" value="ECO:0007669"/>
    <property type="project" value="TreeGrafter"/>
</dbReference>
<dbReference type="SUPFAM" id="SSF47384">
    <property type="entry name" value="Homodimeric domain of signal transducing histidine kinase"/>
    <property type="match status" value="1"/>
</dbReference>
<dbReference type="InterPro" id="IPR003594">
    <property type="entry name" value="HATPase_dom"/>
</dbReference>
<dbReference type="SMART" id="SM00387">
    <property type="entry name" value="HATPase_c"/>
    <property type="match status" value="1"/>
</dbReference>
<dbReference type="PANTHER" id="PTHR45453">
    <property type="entry name" value="PHOSPHATE REGULON SENSOR PROTEIN PHOR"/>
    <property type="match status" value="1"/>
</dbReference>
<keyword evidence="5" id="KW-0808">Transferase</keyword>
<keyword evidence="11" id="KW-1185">Reference proteome</keyword>
<dbReference type="InterPro" id="IPR005467">
    <property type="entry name" value="His_kinase_dom"/>
</dbReference>
<dbReference type="EC" id="2.7.13.3" evidence="3"/>
<accession>A0A1H9PZA1</accession>